<dbReference type="PANTHER" id="PTHR33481">
    <property type="entry name" value="REVERSE TRANSCRIPTASE"/>
    <property type="match status" value="1"/>
</dbReference>
<feature type="region of interest" description="Disordered" evidence="1">
    <location>
        <begin position="297"/>
        <end position="317"/>
    </location>
</feature>
<evidence type="ECO:0000256" key="1">
    <source>
        <dbReference type="SAM" id="MobiDB-lite"/>
    </source>
</evidence>
<feature type="domain" description="Reverse transcriptase" evidence="2">
    <location>
        <begin position="168"/>
        <end position="300"/>
    </location>
</feature>
<dbReference type="EMBL" id="LASV01000823">
    <property type="protein sequence ID" value="KKA16152.1"/>
    <property type="molecule type" value="Genomic_DNA"/>
</dbReference>
<keyword evidence="3" id="KW-0808">Transferase</keyword>
<keyword evidence="3" id="KW-0695">RNA-directed DNA polymerase</keyword>
<evidence type="ECO:0000259" key="2">
    <source>
        <dbReference type="Pfam" id="PF00078"/>
    </source>
</evidence>
<dbReference type="Proteomes" id="UP000053958">
    <property type="component" value="Unassembled WGS sequence"/>
</dbReference>
<feature type="non-terminal residue" evidence="3">
    <location>
        <position position="1"/>
    </location>
</feature>
<evidence type="ECO:0000313" key="4">
    <source>
        <dbReference type="Proteomes" id="UP000053958"/>
    </source>
</evidence>
<comment type="caution">
    <text evidence="3">The sequence shown here is derived from an EMBL/GenBank/DDBJ whole genome shotgun (WGS) entry which is preliminary data.</text>
</comment>
<keyword evidence="3" id="KW-0548">Nucleotidyltransferase</keyword>
<dbReference type="GeneID" id="25313340"/>
<feature type="compositionally biased region" description="Pro residues" evidence="1">
    <location>
        <begin position="307"/>
        <end position="317"/>
    </location>
</feature>
<dbReference type="AlphaFoldDB" id="A0A0F4YD77"/>
<dbReference type="PANTHER" id="PTHR33481:SF1">
    <property type="entry name" value="ENDONUCLEASE_EXONUCLEASE_PHOSPHATASE DOMAIN-CONTAINING PROTEIN-RELATED"/>
    <property type="match status" value="1"/>
</dbReference>
<keyword evidence="4" id="KW-1185">Reference proteome</keyword>
<accession>A0A0F4YD77</accession>
<dbReference type="InterPro" id="IPR000477">
    <property type="entry name" value="RT_dom"/>
</dbReference>
<dbReference type="STRING" id="1408163.A0A0F4YD77"/>
<evidence type="ECO:0000313" key="3">
    <source>
        <dbReference type="EMBL" id="KKA16152.1"/>
    </source>
</evidence>
<organism evidence="3 4">
    <name type="scientific">Rasamsonia emersonii (strain ATCC 16479 / CBS 393.64 / IMI 116815)</name>
    <dbReference type="NCBI Taxonomy" id="1408163"/>
    <lineage>
        <taxon>Eukaryota</taxon>
        <taxon>Fungi</taxon>
        <taxon>Dikarya</taxon>
        <taxon>Ascomycota</taxon>
        <taxon>Pezizomycotina</taxon>
        <taxon>Eurotiomycetes</taxon>
        <taxon>Eurotiomycetidae</taxon>
        <taxon>Eurotiales</taxon>
        <taxon>Trichocomaceae</taxon>
        <taxon>Rasamsonia</taxon>
    </lineage>
</organism>
<proteinExistence type="predicted"/>
<gene>
    <name evidence="3" type="ORF">T310_10270</name>
</gene>
<reference evidence="3 4" key="1">
    <citation type="submission" date="2015-04" db="EMBL/GenBank/DDBJ databases">
        <authorList>
            <person name="Heijne W.H."/>
            <person name="Fedorova N.D."/>
            <person name="Nierman W.C."/>
            <person name="Vollebregt A.W."/>
            <person name="Zhao Z."/>
            <person name="Wu L."/>
            <person name="Kumar M."/>
            <person name="Stam H."/>
            <person name="van den Berg M.A."/>
            <person name="Pel H.J."/>
        </authorList>
    </citation>
    <scope>NUCLEOTIDE SEQUENCE [LARGE SCALE GENOMIC DNA]</scope>
    <source>
        <strain evidence="3 4">CBS 393.64</strain>
    </source>
</reference>
<name>A0A0F4YD77_RASE3</name>
<dbReference type="GO" id="GO:0003964">
    <property type="term" value="F:RNA-directed DNA polymerase activity"/>
    <property type="evidence" value="ECO:0007669"/>
    <property type="project" value="UniProtKB-KW"/>
</dbReference>
<sequence length="317" mass="35586">NTYYRAIRQAKRECWEAFLVGPLESRDRLGPEDATRCWKALWYTTPKASSTTPTLRGPQGQVATTITEKEALVREVAFPPAPRGSPQEDLPCGKIHTQVKEETVRRALFSQAIQKAPGIDRLNFRALRLLWSWDSPRIVALARQCFRLGVHPQAWKVAKGILLRKPNKPDYTLVKAYRVISLLNCLGKVIEKIAAEAISDYCETMGVLHPGQMGSRRHRSAIDAVACLIQEVHQGWGQKQLAGALFMDVKGAFDHVDPAKLVRRMGELGLDGDLIRWVRSFLADRRVQLVVDGHQCPEHPINSGGPPKDPQYPPYCL</sequence>
<protein>
    <submittedName>
        <fullName evidence="3">Reverse transcriptase</fullName>
    </submittedName>
</protein>
<dbReference type="Pfam" id="PF00078">
    <property type="entry name" value="RVT_1"/>
    <property type="match status" value="1"/>
</dbReference>
<dbReference type="OrthoDB" id="4226558at2759"/>
<dbReference type="RefSeq" id="XP_013322764.1">
    <property type="nucleotide sequence ID" value="XM_013467310.1"/>
</dbReference>